<keyword evidence="2 3" id="KW-0040">ANK repeat</keyword>
<feature type="repeat" description="ANK" evidence="3">
    <location>
        <begin position="127"/>
        <end position="152"/>
    </location>
</feature>
<dbReference type="SUPFAM" id="SSF48403">
    <property type="entry name" value="Ankyrin repeat"/>
    <property type="match status" value="2"/>
</dbReference>
<feature type="repeat" description="ANK" evidence="3">
    <location>
        <begin position="226"/>
        <end position="258"/>
    </location>
</feature>
<dbReference type="EMBL" id="CABFOC020000074">
    <property type="protein sequence ID" value="CAH0057364.1"/>
    <property type="molecule type" value="Genomic_DNA"/>
</dbReference>
<feature type="repeat" description="ANK" evidence="3">
    <location>
        <begin position="458"/>
        <end position="490"/>
    </location>
</feature>
<dbReference type="InterPro" id="IPR036770">
    <property type="entry name" value="Ankyrin_rpt-contain_sf"/>
</dbReference>
<dbReference type="Pfam" id="PF12796">
    <property type="entry name" value="Ank_2"/>
    <property type="match status" value="7"/>
</dbReference>
<dbReference type="PROSITE" id="PS50297">
    <property type="entry name" value="ANK_REP_REGION"/>
    <property type="match status" value="10"/>
</dbReference>
<dbReference type="SMART" id="SM00248">
    <property type="entry name" value="ANK"/>
    <property type="match status" value="20"/>
</dbReference>
<gene>
    <name evidence="4" type="ORF">CSOL1703_00007141</name>
</gene>
<protein>
    <submittedName>
        <fullName evidence="4">Uncharacterized protein</fullName>
    </submittedName>
</protein>
<name>A0A9N9ZKN5_9HYPO</name>
<sequence>MASTPPSIDRSDATDLTELIKQVLEDGPQGGGEPPLTRAVRLGNLELVRHLLDEGFVVQGADNWPLALAANLGHSDIVKLLLDRGANVHQRDPWLGDAIEAATLAWRPATMRVLCEAGARLHHIYPGGDTILHRAVRLGDLGLVRLLVSSGAVLVQPASSDGQTALARAICMKSIEMVALLLELGASQEASLQYRHMHLALAIRCGEAEILRLLLEHGWKATAFENGSIILHHVAVQGNLEAVRLLLEMGVSAGERANGTTALHVAAVGGHVGIAELLLANGADLDAVDGERQTTPFCTAVLARQHMMVEYLLQKGANPATHTTAGASPLILAAFDGHLDMVKLMLEQGIDGEGMADERVRLFHQAAVHGHNYLIELLLDSGVDADHLFSPGCSALHIAMEQGHIELARLLLDRGANPRIQHRVLLYSPLHICCRQNKPELARLLLDKGADTGDVNTYGMTPMNFAAESNSPSCIRVLFEYWADPSAVSSLQSTPLTDAIRCNHEEAVETLIECGADPNIAQPRRGPPLVLATGQPSMVELLIDLGADVSFPDSAGRTPLHAAASFDHLEAAEILLERGAEVNSGDSFGYTPLTNATGRGHDEVVRLLLDRGANPTLPSRASPSSCAWMPLNGAVCFGDIQILIQLLDAVGVHNLPANPFGRSLLFFAVSHGRQDVVKLLIEMDENQPHLRDLYGSTPLGTAVRLGKEGIARLLFNAAPPSLDADELLGKSLRWWLDNAATPSMQRLFQNLEAGTSPHETTDEVTHYEPRSGAHCDICLRKMSNDQPRYNCKICVSGGFNSCVECVKEGGKCLDLSHELLHHATSPSYTPR</sequence>
<feature type="repeat" description="ANK" evidence="3">
    <location>
        <begin position="61"/>
        <end position="93"/>
    </location>
</feature>
<evidence type="ECO:0000313" key="5">
    <source>
        <dbReference type="Proteomes" id="UP000775872"/>
    </source>
</evidence>
<feature type="repeat" description="ANK" evidence="3">
    <location>
        <begin position="425"/>
        <end position="457"/>
    </location>
</feature>
<dbReference type="PROSITE" id="PS50088">
    <property type="entry name" value="ANK_REPEAT"/>
    <property type="match status" value="12"/>
</dbReference>
<dbReference type="PANTHER" id="PTHR24198">
    <property type="entry name" value="ANKYRIN REPEAT AND PROTEIN KINASE DOMAIN-CONTAINING PROTEIN"/>
    <property type="match status" value="1"/>
</dbReference>
<reference evidence="4" key="1">
    <citation type="submission" date="2021-10" db="EMBL/GenBank/DDBJ databases">
        <authorList>
            <person name="Piombo E."/>
        </authorList>
    </citation>
    <scope>NUCLEOTIDE SEQUENCE</scope>
</reference>
<accession>A0A9N9ZKN5</accession>
<feature type="repeat" description="ANK" evidence="3">
    <location>
        <begin position="325"/>
        <end position="351"/>
    </location>
</feature>
<feature type="repeat" description="ANK" evidence="3">
    <location>
        <begin position="31"/>
        <end position="63"/>
    </location>
</feature>
<feature type="repeat" description="ANK" evidence="3">
    <location>
        <begin position="491"/>
        <end position="523"/>
    </location>
</feature>
<feature type="repeat" description="ANK" evidence="3">
    <location>
        <begin position="555"/>
        <end position="587"/>
    </location>
</feature>
<dbReference type="Proteomes" id="UP000775872">
    <property type="component" value="Unassembled WGS sequence"/>
</dbReference>
<evidence type="ECO:0000256" key="2">
    <source>
        <dbReference type="ARBA" id="ARBA00023043"/>
    </source>
</evidence>
<evidence type="ECO:0000256" key="3">
    <source>
        <dbReference type="PROSITE-ProRule" id="PRU00023"/>
    </source>
</evidence>
<feature type="repeat" description="ANK" evidence="3">
    <location>
        <begin position="391"/>
        <end position="423"/>
    </location>
</feature>
<evidence type="ECO:0000256" key="1">
    <source>
        <dbReference type="ARBA" id="ARBA00022737"/>
    </source>
</evidence>
<organism evidence="4 5">
    <name type="scientific">Clonostachys solani</name>
    <dbReference type="NCBI Taxonomy" id="160281"/>
    <lineage>
        <taxon>Eukaryota</taxon>
        <taxon>Fungi</taxon>
        <taxon>Dikarya</taxon>
        <taxon>Ascomycota</taxon>
        <taxon>Pezizomycotina</taxon>
        <taxon>Sordariomycetes</taxon>
        <taxon>Hypocreomycetidae</taxon>
        <taxon>Hypocreales</taxon>
        <taxon>Bionectriaceae</taxon>
        <taxon>Clonostachys</taxon>
    </lineage>
</organism>
<dbReference type="PRINTS" id="PR01415">
    <property type="entry name" value="ANKYRIN"/>
</dbReference>
<feature type="repeat" description="ANK" evidence="3">
    <location>
        <begin position="258"/>
        <end position="290"/>
    </location>
</feature>
<dbReference type="OrthoDB" id="5145237at2759"/>
<dbReference type="Gene3D" id="1.25.40.20">
    <property type="entry name" value="Ankyrin repeat-containing domain"/>
    <property type="match status" value="4"/>
</dbReference>
<keyword evidence="1" id="KW-0677">Repeat</keyword>
<keyword evidence="5" id="KW-1185">Reference proteome</keyword>
<dbReference type="PANTHER" id="PTHR24198:SF165">
    <property type="entry name" value="ANKYRIN REPEAT-CONTAINING PROTEIN-RELATED"/>
    <property type="match status" value="1"/>
</dbReference>
<proteinExistence type="predicted"/>
<dbReference type="Pfam" id="PF13637">
    <property type="entry name" value="Ank_4"/>
    <property type="match status" value="1"/>
</dbReference>
<feature type="repeat" description="ANK" evidence="3">
    <location>
        <begin position="588"/>
        <end position="620"/>
    </location>
</feature>
<dbReference type="AlphaFoldDB" id="A0A9N9ZKN5"/>
<comment type="caution">
    <text evidence="4">The sequence shown here is derived from an EMBL/GenBank/DDBJ whole genome shotgun (WGS) entry which is preliminary data.</text>
</comment>
<dbReference type="InterPro" id="IPR002110">
    <property type="entry name" value="Ankyrin_rpt"/>
</dbReference>
<evidence type="ECO:0000313" key="4">
    <source>
        <dbReference type="EMBL" id="CAH0057364.1"/>
    </source>
</evidence>